<comment type="caution">
    <text evidence="1">The sequence shown here is derived from an EMBL/GenBank/DDBJ whole genome shotgun (WGS) entry which is preliminary data.</text>
</comment>
<name>A0A7X0Q3F7_RALSL</name>
<dbReference type="AlphaFoldDB" id="A0A7X0Q3F7"/>
<dbReference type="RefSeq" id="WP_003276024.1">
    <property type="nucleotide sequence ID" value="NZ_CDLX01000001.1"/>
</dbReference>
<dbReference type="PROSITE" id="PS51257">
    <property type="entry name" value="PROKAR_LIPOPROTEIN"/>
    <property type="match status" value="1"/>
</dbReference>
<accession>A0A7X0Q3F7</accession>
<evidence type="ECO:0000313" key="1">
    <source>
        <dbReference type="EMBL" id="MDB0524603.1"/>
    </source>
</evidence>
<organism evidence="1 2">
    <name type="scientific">Ralstonia solanacearum</name>
    <name type="common">Pseudomonas solanacearum</name>
    <dbReference type="NCBI Taxonomy" id="305"/>
    <lineage>
        <taxon>Bacteria</taxon>
        <taxon>Pseudomonadati</taxon>
        <taxon>Pseudomonadota</taxon>
        <taxon>Betaproteobacteria</taxon>
        <taxon>Burkholderiales</taxon>
        <taxon>Burkholderiaceae</taxon>
        <taxon>Ralstonia</taxon>
        <taxon>Ralstonia solanacearum species complex</taxon>
    </lineage>
</organism>
<dbReference type="Gene3D" id="2.40.160.170">
    <property type="match status" value="1"/>
</dbReference>
<dbReference type="EMBL" id="JAIVEX010000015">
    <property type="protein sequence ID" value="MDB0524603.1"/>
    <property type="molecule type" value="Genomic_DNA"/>
</dbReference>
<dbReference type="Proteomes" id="UP001143674">
    <property type="component" value="Unassembled WGS sequence"/>
</dbReference>
<evidence type="ECO:0000313" key="2">
    <source>
        <dbReference type="Proteomes" id="UP001143674"/>
    </source>
</evidence>
<gene>
    <name evidence="1" type="ORF">LBW55_23615</name>
</gene>
<reference evidence="1" key="1">
    <citation type="submission" date="2021-09" db="EMBL/GenBank/DDBJ databases">
        <title>Genomic analysis of Ralstonia spp.</title>
        <authorList>
            <person name="Aburjaile F."/>
            <person name="Ariute J.C."/>
            <person name="Pais A.K.L."/>
            <person name="Albuquerque G.M.R."/>
            <person name="Silva A.M.F."/>
            <person name="Brenig B."/>
            <person name="Azevedo V."/>
            <person name="Matiuzzi M."/>
            <person name="Ramos R."/>
            <person name="Goes-Neto A."/>
            <person name="Soares S."/>
            <person name="Iseppon A.M.B."/>
            <person name="Souza E."/>
            <person name="Gama M."/>
        </authorList>
    </citation>
    <scope>NUCLEOTIDE SEQUENCE</scope>
    <source>
        <strain evidence="1">B4</strain>
    </source>
</reference>
<protein>
    <submittedName>
        <fullName evidence="1">Uncharacterized protein</fullName>
    </submittedName>
</protein>
<sequence length="222" mass="23037">MKKNVAAVGVVLLMGTVTVACPCAYAQSHEIYNSLGTEGLGIGYGYALTDAANVRVEVNGFSFPNNFTAGDLHYDAKLKAAHGALLGDYFPAPDAFPIRLTAGIFVGDDRIDGTATSQSGTYRINGATVSGAGQSITAQLKFPAVRPYLGIGFGHNPRVKGLSVAFDAGFAYGKPSVSLNVPPSIAAAAGASNVSAAEQSLQAKADHLKFYPILKAAVTYRF</sequence>
<proteinExistence type="predicted"/>